<sequence length="129" mass="14947">MLRILVCFYIVLSAFSQPLVATESEEYDCPDLSCQAARFLLPEEEFKCASLMYKYYNLRVEAAELWENGQCDEAVKFTNNLLNNPDRYEVPSHCKTRSQKADEINQRHKADLERFVKAVKQDSSGHCKN</sequence>
<dbReference type="RefSeq" id="WP_274687028.1">
    <property type="nucleotide sequence ID" value="NZ_JAPMOU010000001.1"/>
</dbReference>
<feature type="signal peptide" evidence="1">
    <location>
        <begin position="1"/>
        <end position="21"/>
    </location>
</feature>
<gene>
    <name evidence="2" type="ORF">ORQ98_01630</name>
</gene>
<feature type="chain" id="PRO_5047098518" evidence="1">
    <location>
        <begin position="22"/>
        <end position="129"/>
    </location>
</feature>
<name>A0ABT5U2R4_9GAMM</name>
<dbReference type="EMBL" id="JAPMOU010000001">
    <property type="protein sequence ID" value="MDE1460657.1"/>
    <property type="molecule type" value="Genomic_DNA"/>
</dbReference>
<proteinExistence type="predicted"/>
<reference evidence="2 3" key="1">
    <citation type="submission" date="2022-11" db="EMBL/GenBank/DDBJ databases">
        <title>Spartinivicinus poritis sp. nov., isolated from scleractinian coral Porites lutea.</title>
        <authorList>
            <person name="Zhang G."/>
            <person name="Cai L."/>
            <person name="Wei Q."/>
        </authorList>
    </citation>
    <scope>NUCLEOTIDE SEQUENCE [LARGE SCALE GENOMIC DNA]</scope>
    <source>
        <strain evidence="2 3">A2-2</strain>
    </source>
</reference>
<evidence type="ECO:0000313" key="2">
    <source>
        <dbReference type="EMBL" id="MDE1460657.1"/>
    </source>
</evidence>
<organism evidence="2 3">
    <name type="scientific">Spartinivicinus poritis</name>
    <dbReference type="NCBI Taxonomy" id="2994640"/>
    <lineage>
        <taxon>Bacteria</taxon>
        <taxon>Pseudomonadati</taxon>
        <taxon>Pseudomonadota</taxon>
        <taxon>Gammaproteobacteria</taxon>
        <taxon>Oceanospirillales</taxon>
        <taxon>Zooshikellaceae</taxon>
        <taxon>Spartinivicinus</taxon>
    </lineage>
</organism>
<dbReference type="Proteomes" id="UP001528823">
    <property type="component" value="Unassembled WGS sequence"/>
</dbReference>
<protein>
    <submittedName>
        <fullName evidence="2">Uncharacterized protein</fullName>
    </submittedName>
</protein>
<keyword evidence="1" id="KW-0732">Signal</keyword>
<accession>A0ABT5U2R4</accession>
<evidence type="ECO:0000256" key="1">
    <source>
        <dbReference type="SAM" id="SignalP"/>
    </source>
</evidence>
<keyword evidence="3" id="KW-1185">Reference proteome</keyword>
<comment type="caution">
    <text evidence="2">The sequence shown here is derived from an EMBL/GenBank/DDBJ whole genome shotgun (WGS) entry which is preliminary data.</text>
</comment>
<evidence type="ECO:0000313" key="3">
    <source>
        <dbReference type="Proteomes" id="UP001528823"/>
    </source>
</evidence>